<dbReference type="EMBL" id="CP012920">
    <property type="protein sequence ID" value="ALJ31117.1"/>
    <property type="molecule type" value="Genomic_DNA"/>
</dbReference>
<reference evidence="2 3" key="2">
    <citation type="journal article" date="2016" name="PeerJ">
        <title>Genome sequencing and analysis of the first complete genome of Lactobacillus kunkeei strain MP2, an Apis mellifera gut isolate.</title>
        <authorList>
            <person name="Asenjo F."/>
            <person name="Olmos A."/>
            <person name="Henriquez-Piskulich P."/>
            <person name="Polanco V."/>
            <person name="Aldea P."/>
            <person name="Ugalde J.A."/>
            <person name="Trombert A.N."/>
        </authorList>
    </citation>
    <scope>NUCLEOTIDE SEQUENCE [LARGE SCALE GENOMIC DNA]</scope>
    <source>
        <strain evidence="2 3">MP2</strain>
    </source>
</reference>
<organism evidence="2 3">
    <name type="scientific">Apilactobacillus kunkeei</name>
    <dbReference type="NCBI Taxonomy" id="148814"/>
    <lineage>
        <taxon>Bacteria</taxon>
        <taxon>Bacillati</taxon>
        <taxon>Bacillota</taxon>
        <taxon>Bacilli</taxon>
        <taxon>Lactobacillales</taxon>
        <taxon>Lactobacillaceae</taxon>
        <taxon>Apilactobacillus</taxon>
    </lineage>
</organism>
<name>A0AAC8WBA5_9LACO</name>
<dbReference type="PANTHER" id="PTHR34980">
    <property type="entry name" value="INNER MEMBRANE PROTEIN-RELATED-RELATED"/>
    <property type="match status" value="1"/>
</dbReference>
<feature type="transmembrane region" description="Helical" evidence="1">
    <location>
        <begin position="180"/>
        <end position="198"/>
    </location>
</feature>
<feature type="transmembrane region" description="Helical" evidence="1">
    <location>
        <begin position="142"/>
        <end position="160"/>
    </location>
</feature>
<proteinExistence type="predicted"/>
<dbReference type="KEGG" id="lku:APS55_02235"/>
<dbReference type="Proteomes" id="UP000067203">
    <property type="component" value="Chromosome"/>
</dbReference>
<reference evidence="3" key="1">
    <citation type="submission" date="2015-10" db="EMBL/GenBank/DDBJ databases">
        <title>Bioinformatic analysis of the first complete genome sequence of Lactobacillus kunkeei strain MP2, an Apis mellifera gut isolate.</title>
        <authorList>
            <person name="Asenjo F."/>
            <person name="Olmos A."/>
            <person name="Henriquez-Piskulich P."/>
            <person name="Aldea P."/>
            <person name="Ugalde J.A."/>
            <person name="Trombert A.N."/>
        </authorList>
    </citation>
    <scope>NUCLEOTIDE SEQUENCE [LARGE SCALE GENOMIC DNA]</scope>
    <source>
        <strain evidence="3">MP2</strain>
    </source>
</reference>
<sequence>MEEKHCPICGQALPIDAKFCNKCGAKQVDIQQVNDAKTVVPPVRPEVSFFGAIKDMFKRLFTIKGCSSRSEYWYAQLFLFICLTLAQSILIYAHHSLVHVYGDLFAAKCIMGVISLIFGFFMVVEFCLTFRRLHDSDMSGGFLWLLLVPICGFIVMIVLLCLPTKTGGYMRFGDYIKPSLTANVIGLLLTAFLAIAFFRTHFVFLYHYNYVYDNDNHVVIEKHGKHDEDINIDFFG</sequence>
<keyword evidence="1" id="KW-0472">Membrane</keyword>
<dbReference type="Pfam" id="PF05656">
    <property type="entry name" value="DUF805"/>
    <property type="match status" value="1"/>
</dbReference>
<dbReference type="InterPro" id="IPR008523">
    <property type="entry name" value="DUF805"/>
</dbReference>
<dbReference type="AlphaFoldDB" id="A0AAC8WBA5"/>
<feature type="transmembrane region" description="Helical" evidence="1">
    <location>
        <begin position="105"/>
        <end position="130"/>
    </location>
</feature>
<evidence type="ECO:0008006" key="4">
    <source>
        <dbReference type="Google" id="ProtNLM"/>
    </source>
</evidence>
<keyword evidence="1" id="KW-0812">Transmembrane</keyword>
<evidence type="ECO:0000313" key="2">
    <source>
        <dbReference type="EMBL" id="ALJ31117.1"/>
    </source>
</evidence>
<accession>A0AAC8WBA5</accession>
<gene>
    <name evidence="2" type="ORF">APS55_02235</name>
</gene>
<evidence type="ECO:0000313" key="3">
    <source>
        <dbReference type="Proteomes" id="UP000067203"/>
    </source>
</evidence>
<evidence type="ECO:0000256" key="1">
    <source>
        <dbReference type="SAM" id="Phobius"/>
    </source>
</evidence>
<dbReference type="RefSeq" id="WP_034531038.1">
    <property type="nucleotide sequence ID" value="NZ_CP012920.1"/>
</dbReference>
<feature type="transmembrane region" description="Helical" evidence="1">
    <location>
        <begin position="72"/>
        <end position="93"/>
    </location>
</feature>
<protein>
    <recommendedName>
        <fullName evidence="4">Zinc-ribbon domain-containing protein</fullName>
    </recommendedName>
</protein>
<dbReference type="GO" id="GO:0005886">
    <property type="term" value="C:plasma membrane"/>
    <property type="evidence" value="ECO:0007669"/>
    <property type="project" value="TreeGrafter"/>
</dbReference>
<keyword evidence="1" id="KW-1133">Transmembrane helix</keyword>